<feature type="transmembrane region" description="Helical" evidence="6">
    <location>
        <begin position="5"/>
        <end position="24"/>
    </location>
</feature>
<reference evidence="8" key="1">
    <citation type="journal article" date="2020" name="bioRxiv">
        <title>Whole genome comparisons of ergot fungi reveals the divergence and evolution of species within the genus Claviceps are the result of varying mechanisms driving genome evolution and host range expansion.</title>
        <authorList>
            <person name="Wyka S.A."/>
            <person name="Mondo S.J."/>
            <person name="Liu M."/>
            <person name="Dettman J."/>
            <person name="Nalam V."/>
            <person name="Broders K.D."/>
        </authorList>
    </citation>
    <scope>NUCLEOTIDE SEQUENCE</scope>
    <source>
        <strain evidence="8">CCC 602</strain>
    </source>
</reference>
<dbReference type="InterPro" id="IPR049326">
    <property type="entry name" value="Rhodopsin_dom_fungi"/>
</dbReference>
<evidence type="ECO:0000313" key="8">
    <source>
        <dbReference type="EMBL" id="KAG6000897.1"/>
    </source>
</evidence>
<keyword evidence="4 6" id="KW-0472">Membrane</keyword>
<feature type="transmembrane region" description="Helical" evidence="6">
    <location>
        <begin position="72"/>
        <end position="94"/>
    </location>
</feature>
<sequence>ILHILFVAVLTKVILIGGLRHIYYLEQNQRVQVLKWTWICQPFIVMGFATGKLSIGILLWRVVGSASFWRKWLLCLALASAFIFSVVNVALTYAQCSKLEALWNRALLAEGKATCWSPTVQLNFALFLSGWNIVVDLFLAVLPATFFYKLNLTLKKKIGLCALLGLGSLAAICAAVKAKYLYLMTVRSDTGSKAFELYAWSTMELFLIILCGSIAPIKPVYDRVFGKQACSSTDATGYTP</sequence>
<gene>
    <name evidence="8" type="ORF">E4U43_001466</name>
</gene>
<dbReference type="AlphaFoldDB" id="A0A9P7N7S6"/>
<dbReference type="PANTHER" id="PTHR33048">
    <property type="entry name" value="PTH11-LIKE INTEGRAL MEMBRANE PROTEIN (AFU_ORTHOLOGUE AFUA_5G11245)"/>
    <property type="match status" value="1"/>
</dbReference>
<evidence type="ECO:0000259" key="7">
    <source>
        <dbReference type="Pfam" id="PF20684"/>
    </source>
</evidence>
<dbReference type="PANTHER" id="PTHR33048:SF146">
    <property type="entry name" value="INTEGRAL MEMBRANE PROTEIN"/>
    <property type="match status" value="1"/>
</dbReference>
<dbReference type="EMBL" id="SRPW01001484">
    <property type="protein sequence ID" value="KAG6000897.1"/>
    <property type="molecule type" value="Genomic_DNA"/>
</dbReference>
<organism evidence="8 9">
    <name type="scientific">Claviceps pusilla</name>
    <dbReference type="NCBI Taxonomy" id="123648"/>
    <lineage>
        <taxon>Eukaryota</taxon>
        <taxon>Fungi</taxon>
        <taxon>Dikarya</taxon>
        <taxon>Ascomycota</taxon>
        <taxon>Pezizomycotina</taxon>
        <taxon>Sordariomycetes</taxon>
        <taxon>Hypocreomycetidae</taxon>
        <taxon>Hypocreales</taxon>
        <taxon>Clavicipitaceae</taxon>
        <taxon>Claviceps</taxon>
    </lineage>
</organism>
<evidence type="ECO:0000256" key="2">
    <source>
        <dbReference type="ARBA" id="ARBA00022692"/>
    </source>
</evidence>
<comment type="caution">
    <text evidence="8">The sequence shown here is derived from an EMBL/GenBank/DDBJ whole genome shotgun (WGS) entry which is preliminary data.</text>
</comment>
<dbReference type="Proteomes" id="UP000748025">
    <property type="component" value="Unassembled WGS sequence"/>
</dbReference>
<evidence type="ECO:0000256" key="6">
    <source>
        <dbReference type="SAM" id="Phobius"/>
    </source>
</evidence>
<dbReference type="InterPro" id="IPR052337">
    <property type="entry name" value="SAT4-like"/>
</dbReference>
<evidence type="ECO:0000256" key="4">
    <source>
        <dbReference type="ARBA" id="ARBA00023136"/>
    </source>
</evidence>
<keyword evidence="2 6" id="KW-0812">Transmembrane</keyword>
<feature type="transmembrane region" description="Helical" evidence="6">
    <location>
        <begin position="160"/>
        <end position="178"/>
    </location>
</feature>
<feature type="non-terminal residue" evidence="8">
    <location>
        <position position="240"/>
    </location>
</feature>
<keyword evidence="3 6" id="KW-1133">Transmembrane helix</keyword>
<feature type="transmembrane region" description="Helical" evidence="6">
    <location>
        <begin position="36"/>
        <end position="60"/>
    </location>
</feature>
<dbReference type="Pfam" id="PF20684">
    <property type="entry name" value="Fung_rhodopsin"/>
    <property type="match status" value="1"/>
</dbReference>
<proteinExistence type="inferred from homology"/>
<feature type="transmembrane region" description="Helical" evidence="6">
    <location>
        <begin position="124"/>
        <end position="148"/>
    </location>
</feature>
<dbReference type="GO" id="GO:0016020">
    <property type="term" value="C:membrane"/>
    <property type="evidence" value="ECO:0007669"/>
    <property type="project" value="UniProtKB-SubCell"/>
</dbReference>
<evidence type="ECO:0000256" key="5">
    <source>
        <dbReference type="ARBA" id="ARBA00038359"/>
    </source>
</evidence>
<comment type="subcellular location">
    <subcellularLocation>
        <location evidence="1">Membrane</location>
        <topology evidence="1">Multi-pass membrane protein</topology>
    </subcellularLocation>
</comment>
<evidence type="ECO:0000256" key="3">
    <source>
        <dbReference type="ARBA" id="ARBA00022989"/>
    </source>
</evidence>
<feature type="transmembrane region" description="Helical" evidence="6">
    <location>
        <begin position="198"/>
        <end position="217"/>
    </location>
</feature>
<comment type="similarity">
    <text evidence="5">Belongs to the SAT4 family.</text>
</comment>
<evidence type="ECO:0000313" key="9">
    <source>
        <dbReference type="Proteomes" id="UP000748025"/>
    </source>
</evidence>
<name>A0A9P7N7S6_9HYPO</name>
<dbReference type="OrthoDB" id="5429740at2759"/>
<feature type="domain" description="Rhodopsin" evidence="7">
    <location>
        <begin position="13"/>
        <end position="222"/>
    </location>
</feature>
<keyword evidence="9" id="KW-1185">Reference proteome</keyword>
<accession>A0A9P7N7S6</accession>
<evidence type="ECO:0000256" key="1">
    <source>
        <dbReference type="ARBA" id="ARBA00004141"/>
    </source>
</evidence>
<protein>
    <recommendedName>
        <fullName evidence="7">Rhodopsin domain-containing protein</fullName>
    </recommendedName>
</protein>